<keyword evidence="9" id="KW-1185">Reference proteome</keyword>
<gene>
    <name evidence="8" type="ORF">SAMN05216258_107347</name>
</gene>
<evidence type="ECO:0000256" key="1">
    <source>
        <dbReference type="ARBA" id="ARBA00004141"/>
    </source>
</evidence>
<dbReference type="InterPro" id="IPR000620">
    <property type="entry name" value="EamA_dom"/>
</dbReference>
<feature type="domain" description="EamA" evidence="7">
    <location>
        <begin position="9"/>
        <end position="141"/>
    </location>
</feature>
<proteinExistence type="inferred from homology"/>
<feature type="transmembrane region" description="Helical" evidence="6">
    <location>
        <begin position="277"/>
        <end position="294"/>
    </location>
</feature>
<evidence type="ECO:0000256" key="5">
    <source>
        <dbReference type="ARBA" id="ARBA00023136"/>
    </source>
</evidence>
<feature type="transmembrane region" description="Helical" evidence="6">
    <location>
        <begin position="42"/>
        <end position="61"/>
    </location>
</feature>
<feature type="transmembrane region" description="Helical" evidence="6">
    <location>
        <begin position="73"/>
        <end position="91"/>
    </location>
</feature>
<dbReference type="PANTHER" id="PTHR32322">
    <property type="entry name" value="INNER MEMBRANE TRANSPORTER"/>
    <property type="match status" value="1"/>
</dbReference>
<keyword evidence="3 6" id="KW-0812">Transmembrane</keyword>
<feature type="transmembrane region" description="Helical" evidence="6">
    <location>
        <begin position="12"/>
        <end position="36"/>
    </location>
</feature>
<comment type="similarity">
    <text evidence="2">Belongs to the EamA transporter family.</text>
</comment>
<evidence type="ECO:0000259" key="7">
    <source>
        <dbReference type="Pfam" id="PF00892"/>
    </source>
</evidence>
<name>A0A1I3J3D9_9RHOB</name>
<feature type="domain" description="EamA" evidence="7">
    <location>
        <begin position="157"/>
        <end position="294"/>
    </location>
</feature>
<feature type="transmembrane region" description="Helical" evidence="6">
    <location>
        <begin position="97"/>
        <end position="118"/>
    </location>
</feature>
<dbReference type="GO" id="GO:0016020">
    <property type="term" value="C:membrane"/>
    <property type="evidence" value="ECO:0007669"/>
    <property type="project" value="UniProtKB-SubCell"/>
</dbReference>
<dbReference type="Pfam" id="PF00892">
    <property type="entry name" value="EamA"/>
    <property type="match status" value="2"/>
</dbReference>
<feature type="transmembrane region" description="Helical" evidence="6">
    <location>
        <begin position="125"/>
        <end position="142"/>
    </location>
</feature>
<sequence>MPAAPDRSLGHLAMLLFALVISGSFSLGGRAAALIAPEALNAARFAIGAGVLAGAASLGPGLRRAQLAAPWRYPLLGGLLALYFILMFVALRITDPVSTGAVFTLTPILSALFAWVLLRQAAPPRMAGALALGGAGAVWVIFDGELDRLLAFEIGRGEAIFFIGVVGHALYTPLIRRLNRGEPALAFSFWTLLSGCGIVWIAGLATGAIAQTQWTALPPIVWAAILYLALGATALSFFLLQFAALRLPAGKVMAYGYLVPSFIVLWEGIFAGHWPHPPVLAGIGVTILAMLLLLRE</sequence>
<dbReference type="InterPro" id="IPR037185">
    <property type="entry name" value="EmrE-like"/>
</dbReference>
<feature type="transmembrane region" description="Helical" evidence="6">
    <location>
        <begin position="184"/>
        <end position="208"/>
    </location>
</feature>
<protein>
    <submittedName>
        <fullName evidence="8">EamA-like transporter family protein</fullName>
    </submittedName>
</protein>
<feature type="transmembrane region" description="Helical" evidence="6">
    <location>
        <begin position="252"/>
        <end position="271"/>
    </location>
</feature>
<evidence type="ECO:0000256" key="2">
    <source>
        <dbReference type="ARBA" id="ARBA00007362"/>
    </source>
</evidence>
<evidence type="ECO:0000256" key="3">
    <source>
        <dbReference type="ARBA" id="ARBA00022692"/>
    </source>
</evidence>
<evidence type="ECO:0000256" key="4">
    <source>
        <dbReference type="ARBA" id="ARBA00022989"/>
    </source>
</evidence>
<evidence type="ECO:0000313" key="9">
    <source>
        <dbReference type="Proteomes" id="UP000199377"/>
    </source>
</evidence>
<keyword evidence="4 6" id="KW-1133">Transmembrane helix</keyword>
<dbReference type="AlphaFoldDB" id="A0A1I3J3D9"/>
<accession>A0A1I3J3D9</accession>
<dbReference type="RefSeq" id="WP_245779194.1">
    <property type="nucleotide sequence ID" value="NZ_FOQH01000007.1"/>
</dbReference>
<evidence type="ECO:0000256" key="6">
    <source>
        <dbReference type="SAM" id="Phobius"/>
    </source>
</evidence>
<dbReference type="STRING" id="1114924.SAMN05216258_107347"/>
<dbReference type="SUPFAM" id="SSF103481">
    <property type="entry name" value="Multidrug resistance efflux transporter EmrE"/>
    <property type="match status" value="2"/>
</dbReference>
<dbReference type="EMBL" id="FOQH01000007">
    <property type="protein sequence ID" value="SFI54797.1"/>
    <property type="molecule type" value="Genomic_DNA"/>
</dbReference>
<reference evidence="8 9" key="1">
    <citation type="submission" date="2016-10" db="EMBL/GenBank/DDBJ databases">
        <authorList>
            <person name="de Groot N.N."/>
        </authorList>
    </citation>
    <scope>NUCLEOTIDE SEQUENCE [LARGE SCALE GENOMIC DNA]</scope>
    <source>
        <strain evidence="8 9">CGMCC 1.11030</strain>
    </source>
</reference>
<dbReference type="InterPro" id="IPR050638">
    <property type="entry name" value="AA-Vitamin_Transporters"/>
</dbReference>
<keyword evidence="5 6" id="KW-0472">Membrane</keyword>
<dbReference type="Proteomes" id="UP000199377">
    <property type="component" value="Unassembled WGS sequence"/>
</dbReference>
<feature type="transmembrane region" description="Helical" evidence="6">
    <location>
        <begin position="220"/>
        <end position="240"/>
    </location>
</feature>
<feature type="transmembrane region" description="Helical" evidence="6">
    <location>
        <begin position="154"/>
        <end position="172"/>
    </location>
</feature>
<dbReference type="PANTHER" id="PTHR32322:SF2">
    <property type="entry name" value="EAMA DOMAIN-CONTAINING PROTEIN"/>
    <property type="match status" value="1"/>
</dbReference>
<comment type="subcellular location">
    <subcellularLocation>
        <location evidence="1">Membrane</location>
        <topology evidence="1">Multi-pass membrane protein</topology>
    </subcellularLocation>
</comment>
<organism evidence="8 9">
    <name type="scientific">Albimonas pacifica</name>
    <dbReference type="NCBI Taxonomy" id="1114924"/>
    <lineage>
        <taxon>Bacteria</taxon>
        <taxon>Pseudomonadati</taxon>
        <taxon>Pseudomonadota</taxon>
        <taxon>Alphaproteobacteria</taxon>
        <taxon>Rhodobacterales</taxon>
        <taxon>Paracoccaceae</taxon>
        <taxon>Albimonas</taxon>
    </lineage>
</organism>
<evidence type="ECO:0000313" key="8">
    <source>
        <dbReference type="EMBL" id="SFI54797.1"/>
    </source>
</evidence>